<dbReference type="GO" id="GO:0005886">
    <property type="term" value="C:plasma membrane"/>
    <property type="evidence" value="ECO:0007669"/>
    <property type="project" value="TreeGrafter"/>
</dbReference>
<keyword evidence="2 6" id="KW-0812">Transmembrane</keyword>
<feature type="transmembrane region" description="Helical" evidence="6">
    <location>
        <begin position="326"/>
        <end position="348"/>
    </location>
</feature>
<evidence type="ECO:0000313" key="8">
    <source>
        <dbReference type="EMBL" id="WPH02506.1"/>
    </source>
</evidence>
<feature type="transmembrane region" description="Helical" evidence="6">
    <location>
        <begin position="183"/>
        <end position="205"/>
    </location>
</feature>
<dbReference type="InterPro" id="IPR020846">
    <property type="entry name" value="MFS_dom"/>
</dbReference>
<feature type="transmembrane region" description="Helical" evidence="6">
    <location>
        <begin position="360"/>
        <end position="384"/>
    </location>
</feature>
<sequence>MVDKILTDQPLAPSSEGETPVPLSISDGLPNSTSQSDGRTSAPPSSGSDPVIPTWRLVVLGISLSVGLFLSLMDATIVATALFQIGEDFKQLTSVTWVALAYTLAYVGCAVLFTRISDVIGRRNAYTAANAIFIAFSIGCGLAKNLNQLIACRAVQGIGGSGLYSLTMVIFPEITPLRLRPSIGAVVGLIIAVAGVLGPVVGGLITHYSTWPWIFFINAPVGILPAIALHFVWPTASQMYPAKRRSIKEIDFIGCVLLLAATVLVVFAFQQGGLGSTNQIWHSALFIAPLVVGCICWIALIGWETVVQRLLSIPPLLPINLLRQRVYLSGVLCTITTGYVYFTLIYTLPIHIQIVNQKSALLAGIDLLPMLGSAAVGSMAGGYLNAKKNNIFPIMLFGASLMAIGSGLFSTVDGLTLEPKVYGYQVLIGLGFGLAVSNATMLAIIESGLDEHAVAQGVVAQARVLGGSIGIAASTAILGATQRREIASAHQSAATGSAVQTLAVRQAYADAFQRTMQVAAVIACVTVVLTVGTWQRHPLTMAERAKQLHIEKAKLARAQLAGRGGVEKC</sequence>
<evidence type="ECO:0000256" key="5">
    <source>
        <dbReference type="SAM" id="MobiDB-lite"/>
    </source>
</evidence>
<dbReference type="Proteomes" id="UP001303373">
    <property type="component" value="Chromosome 8"/>
</dbReference>
<organism evidence="8 9">
    <name type="scientific">Acrodontium crateriforme</name>
    <dbReference type="NCBI Taxonomy" id="150365"/>
    <lineage>
        <taxon>Eukaryota</taxon>
        <taxon>Fungi</taxon>
        <taxon>Dikarya</taxon>
        <taxon>Ascomycota</taxon>
        <taxon>Pezizomycotina</taxon>
        <taxon>Dothideomycetes</taxon>
        <taxon>Dothideomycetidae</taxon>
        <taxon>Mycosphaerellales</taxon>
        <taxon>Teratosphaeriaceae</taxon>
        <taxon>Acrodontium</taxon>
    </lineage>
</organism>
<dbReference type="PRINTS" id="PR01036">
    <property type="entry name" value="TCRTETB"/>
</dbReference>
<accession>A0AAQ3RAT6</accession>
<reference evidence="8 9" key="1">
    <citation type="submission" date="2023-11" db="EMBL/GenBank/DDBJ databases">
        <title>An acidophilic fungus is an integral part of prey digestion in a carnivorous sundew plant.</title>
        <authorList>
            <person name="Tsai I.J."/>
        </authorList>
    </citation>
    <scope>NUCLEOTIDE SEQUENCE [LARGE SCALE GENOMIC DNA]</scope>
    <source>
        <strain evidence="8">169a</strain>
    </source>
</reference>
<name>A0AAQ3RAT6_9PEZI</name>
<dbReference type="PANTHER" id="PTHR23501:SF43">
    <property type="entry name" value="MULTIDRUG TRANSPORTER, PUTATIVE (AFU_ORTHOLOGUE AFUA_6G03040)-RELATED"/>
    <property type="match status" value="1"/>
</dbReference>
<dbReference type="SUPFAM" id="SSF103473">
    <property type="entry name" value="MFS general substrate transporter"/>
    <property type="match status" value="1"/>
</dbReference>
<keyword evidence="9" id="KW-1185">Reference proteome</keyword>
<feature type="domain" description="Major facilitator superfamily (MFS) profile" evidence="7">
    <location>
        <begin position="60"/>
        <end position="538"/>
    </location>
</feature>
<feature type="transmembrane region" description="Helical" evidence="6">
    <location>
        <begin position="125"/>
        <end position="144"/>
    </location>
</feature>
<feature type="transmembrane region" description="Helical" evidence="6">
    <location>
        <begin position="422"/>
        <end position="445"/>
    </location>
</feature>
<dbReference type="Gene3D" id="1.20.1250.20">
    <property type="entry name" value="MFS general substrate transporter like domains"/>
    <property type="match status" value="1"/>
</dbReference>
<dbReference type="PANTHER" id="PTHR23501">
    <property type="entry name" value="MAJOR FACILITATOR SUPERFAMILY"/>
    <property type="match status" value="1"/>
</dbReference>
<feature type="transmembrane region" description="Helical" evidence="6">
    <location>
        <begin position="252"/>
        <end position="269"/>
    </location>
</feature>
<feature type="transmembrane region" description="Helical" evidence="6">
    <location>
        <begin position="150"/>
        <end position="171"/>
    </location>
</feature>
<feature type="transmembrane region" description="Helical" evidence="6">
    <location>
        <begin position="211"/>
        <end position="232"/>
    </location>
</feature>
<evidence type="ECO:0000313" key="9">
    <source>
        <dbReference type="Proteomes" id="UP001303373"/>
    </source>
</evidence>
<feature type="compositionally biased region" description="Polar residues" evidence="5">
    <location>
        <begin position="29"/>
        <end position="48"/>
    </location>
</feature>
<feature type="transmembrane region" description="Helical" evidence="6">
    <location>
        <begin position="515"/>
        <end position="534"/>
    </location>
</feature>
<evidence type="ECO:0000256" key="3">
    <source>
        <dbReference type="ARBA" id="ARBA00022989"/>
    </source>
</evidence>
<keyword evidence="4 6" id="KW-0472">Membrane</keyword>
<dbReference type="InterPro" id="IPR011701">
    <property type="entry name" value="MFS"/>
</dbReference>
<feature type="transmembrane region" description="Helical" evidence="6">
    <location>
        <begin position="391"/>
        <end position="410"/>
    </location>
</feature>
<protein>
    <recommendedName>
        <fullName evidence="7">Major facilitator superfamily (MFS) profile domain-containing protein</fullName>
    </recommendedName>
</protein>
<evidence type="ECO:0000256" key="4">
    <source>
        <dbReference type="ARBA" id="ARBA00023136"/>
    </source>
</evidence>
<feature type="transmembrane region" description="Helical" evidence="6">
    <location>
        <begin position="95"/>
        <end position="113"/>
    </location>
</feature>
<dbReference type="GO" id="GO:0022857">
    <property type="term" value="F:transmembrane transporter activity"/>
    <property type="evidence" value="ECO:0007669"/>
    <property type="project" value="InterPro"/>
</dbReference>
<dbReference type="Gene3D" id="1.20.1720.10">
    <property type="entry name" value="Multidrug resistance protein D"/>
    <property type="match status" value="1"/>
</dbReference>
<dbReference type="AlphaFoldDB" id="A0AAQ3RAT6"/>
<proteinExistence type="predicted"/>
<gene>
    <name evidence="8" type="ORF">R9X50_00537100</name>
</gene>
<dbReference type="Pfam" id="PF07690">
    <property type="entry name" value="MFS_1"/>
    <property type="match status" value="1"/>
</dbReference>
<evidence type="ECO:0000256" key="6">
    <source>
        <dbReference type="SAM" id="Phobius"/>
    </source>
</evidence>
<feature type="region of interest" description="Disordered" evidence="5">
    <location>
        <begin position="1"/>
        <end position="48"/>
    </location>
</feature>
<dbReference type="PROSITE" id="PS50850">
    <property type="entry name" value="MFS"/>
    <property type="match status" value="1"/>
</dbReference>
<dbReference type="InterPro" id="IPR036259">
    <property type="entry name" value="MFS_trans_sf"/>
</dbReference>
<evidence type="ECO:0000256" key="1">
    <source>
        <dbReference type="ARBA" id="ARBA00004141"/>
    </source>
</evidence>
<evidence type="ECO:0000256" key="2">
    <source>
        <dbReference type="ARBA" id="ARBA00022692"/>
    </source>
</evidence>
<comment type="subcellular location">
    <subcellularLocation>
        <location evidence="1">Membrane</location>
        <topology evidence="1">Multi-pass membrane protein</topology>
    </subcellularLocation>
</comment>
<feature type="transmembrane region" description="Helical" evidence="6">
    <location>
        <begin position="57"/>
        <end position="83"/>
    </location>
</feature>
<feature type="transmembrane region" description="Helical" evidence="6">
    <location>
        <begin position="281"/>
        <end position="306"/>
    </location>
</feature>
<keyword evidence="3 6" id="KW-1133">Transmembrane helix</keyword>
<dbReference type="EMBL" id="CP138587">
    <property type="protein sequence ID" value="WPH02506.1"/>
    <property type="molecule type" value="Genomic_DNA"/>
</dbReference>
<evidence type="ECO:0000259" key="7">
    <source>
        <dbReference type="PROSITE" id="PS50850"/>
    </source>
</evidence>